<reference evidence="2" key="2">
    <citation type="submission" date="2021-12" db="EMBL/GenBank/DDBJ databases">
        <title>Resequencing data analysis of finger millet.</title>
        <authorList>
            <person name="Hatakeyama M."/>
            <person name="Aluri S."/>
            <person name="Balachadran M.T."/>
            <person name="Sivarajan S.R."/>
            <person name="Poveda L."/>
            <person name="Shimizu-Inatsugi R."/>
            <person name="Schlapbach R."/>
            <person name="Sreeman S.M."/>
            <person name="Shimizu K.K."/>
        </authorList>
    </citation>
    <scope>NUCLEOTIDE SEQUENCE</scope>
</reference>
<dbReference type="PANTHER" id="PTHR34360:SF4">
    <property type="entry name" value="OS09G0497700 PROTEIN"/>
    <property type="match status" value="1"/>
</dbReference>
<evidence type="ECO:0000256" key="1">
    <source>
        <dbReference type="SAM" id="MobiDB-lite"/>
    </source>
</evidence>
<keyword evidence="3" id="KW-1185">Reference proteome</keyword>
<organism evidence="2 3">
    <name type="scientific">Eleusine coracana subsp. coracana</name>
    <dbReference type="NCBI Taxonomy" id="191504"/>
    <lineage>
        <taxon>Eukaryota</taxon>
        <taxon>Viridiplantae</taxon>
        <taxon>Streptophyta</taxon>
        <taxon>Embryophyta</taxon>
        <taxon>Tracheophyta</taxon>
        <taxon>Spermatophyta</taxon>
        <taxon>Magnoliopsida</taxon>
        <taxon>Liliopsida</taxon>
        <taxon>Poales</taxon>
        <taxon>Poaceae</taxon>
        <taxon>PACMAD clade</taxon>
        <taxon>Chloridoideae</taxon>
        <taxon>Cynodonteae</taxon>
        <taxon>Eleusininae</taxon>
        <taxon>Eleusine</taxon>
    </lineage>
</organism>
<evidence type="ECO:0000313" key="2">
    <source>
        <dbReference type="EMBL" id="GJN33571.1"/>
    </source>
</evidence>
<proteinExistence type="predicted"/>
<feature type="region of interest" description="Disordered" evidence="1">
    <location>
        <begin position="35"/>
        <end position="68"/>
    </location>
</feature>
<dbReference type="AlphaFoldDB" id="A0AAV5FH22"/>
<feature type="compositionally biased region" description="Basic and acidic residues" evidence="1">
    <location>
        <begin position="44"/>
        <end position="63"/>
    </location>
</feature>
<dbReference type="PANTHER" id="PTHR34360">
    <property type="entry name" value="OS08G0519400 PROTEIN"/>
    <property type="match status" value="1"/>
</dbReference>
<evidence type="ECO:0000313" key="3">
    <source>
        <dbReference type="Proteomes" id="UP001054889"/>
    </source>
</evidence>
<comment type="caution">
    <text evidence="2">The sequence shown here is derived from an EMBL/GenBank/DDBJ whole genome shotgun (WGS) entry which is preliminary data.</text>
</comment>
<accession>A0AAV5FH22</accession>
<dbReference type="Proteomes" id="UP001054889">
    <property type="component" value="Unassembled WGS sequence"/>
</dbReference>
<gene>
    <name evidence="2" type="primary">gb22189</name>
    <name evidence="2" type="ORF">PR202_gb22189</name>
</gene>
<dbReference type="EMBL" id="BQKI01000085">
    <property type="protein sequence ID" value="GJN33571.1"/>
    <property type="molecule type" value="Genomic_DNA"/>
</dbReference>
<sequence length="289" mass="32899">MNLEEAWTQLLHISHSHHVFHPKTVAPYPRAADMRAQAGADEDGEHRRERLSSQSGDRCREQASKASARAAELEKQIEKLKKDIKDQNNKKASLEARASDAEKKVQELNAKLEKLQRTSDEQKRRIQKTELALKAAEEELLKVQMETTTKLKQLREVGVILIALFLAGSWSMVATLEVMSDHWNEHGKPVFNSLLQKASEISVEAKKWAKPHVETAKTKWVPVAKEKWVILKKNSEPYVRMASTKSVEVYQASKDFITPHLVNAREAADPYLQIVKHDHALPFTDEFDG</sequence>
<reference evidence="2" key="1">
    <citation type="journal article" date="2018" name="DNA Res.">
        <title>Multiple hybrid de novo genome assembly of finger millet, an orphan allotetraploid crop.</title>
        <authorList>
            <person name="Hatakeyama M."/>
            <person name="Aluri S."/>
            <person name="Balachadran M.T."/>
            <person name="Sivarajan S.R."/>
            <person name="Patrignani A."/>
            <person name="Gruter S."/>
            <person name="Poveda L."/>
            <person name="Shimizu-Inatsugi R."/>
            <person name="Baeten J."/>
            <person name="Francoijs K.J."/>
            <person name="Nataraja K.N."/>
            <person name="Reddy Y.A.N."/>
            <person name="Phadnis S."/>
            <person name="Ravikumar R.L."/>
            <person name="Schlapbach R."/>
            <person name="Sreeman S.M."/>
            <person name="Shimizu K.K."/>
        </authorList>
    </citation>
    <scope>NUCLEOTIDE SEQUENCE</scope>
</reference>
<name>A0AAV5FH22_ELECO</name>
<protein>
    <submittedName>
        <fullName evidence="2">Uncharacterized protein</fullName>
    </submittedName>
</protein>